<evidence type="ECO:0000256" key="1">
    <source>
        <dbReference type="SAM" id="MobiDB-lite"/>
    </source>
</evidence>
<organism evidence="3 4">
    <name type="scientific">Canis lupus familiaris</name>
    <name type="common">Dog</name>
    <name type="synonym">Canis familiaris</name>
    <dbReference type="NCBI Taxonomy" id="9615"/>
    <lineage>
        <taxon>Eukaryota</taxon>
        <taxon>Metazoa</taxon>
        <taxon>Chordata</taxon>
        <taxon>Craniata</taxon>
        <taxon>Vertebrata</taxon>
        <taxon>Euteleostomi</taxon>
        <taxon>Mammalia</taxon>
        <taxon>Eutheria</taxon>
        <taxon>Laurasiatheria</taxon>
        <taxon>Carnivora</taxon>
        <taxon>Caniformia</taxon>
        <taxon>Canidae</taxon>
        <taxon>Canis</taxon>
    </lineage>
</organism>
<evidence type="ECO:0000313" key="3">
    <source>
        <dbReference type="Ensembl" id="ENSCAFP00040037607.1"/>
    </source>
</evidence>
<dbReference type="InterPro" id="IPR000195">
    <property type="entry name" value="Rab-GAP-TBC_dom"/>
</dbReference>
<feature type="compositionally biased region" description="Pro residues" evidence="1">
    <location>
        <begin position="200"/>
        <end position="213"/>
    </location>
</feature>
<dbReference type="SUPFAM" id="SSF47923">
    <property type="entry name" value="Ypt/Rab-GAP domain of gyp1p"/>
    <property type="match status" value="1"/>
</dbReference>
<feature type="compositionally biased region" description="Pro residues" evidence="1">
    <location>
        <begin position="160"/>
        <end position="179"/>
    </location>
</feature>
<dbReference type="PROSITE" id="PS50086">
    <property type="entry name" value="TBC_RABGAP"/>
    <property type="match status" value="1"/>
</dbReference>
<dbReference type="Proteomes" id="UP000694542">
    <property type="component" value="Chromosome 18"/>
</dbReference>
<dbReference type="PANTHER" id="PTHR47219:SF25">
    <property type="entry name" value="RAB-GAP TBC DOMAIN-CONTAINING PROTEIN"/>
    <property type="match status" value="1"/>
</dbReference>
<name>A0A8C0TMF1_CANLF</name>
<evidence type="ECO:0000259" key="2">
    <source>
        <dbReference type="PROSITE" id="PS50086"/>
    </source>
</evidence>
<dbReference type="SMART" id="SM00164">
    <property type="entry name" value="TBC"/>
    <property type="match status" value="1"/>
</dbReference>
<sequence>MLKRWDHYLPSEKLRCRVYKGVLPQVRGQVWLRLLNVDQEMKEAALASSRDIMQIDLDVNRTFRSHTMFWDRYGVGQRALFHVLAAYSVYDTEVGYCQGMSEIAAIVLMFLPENAFWALAQLMTDDRHAMHGRGPPGRRAGEELRRASLQAAAPGGRRGPPSPPPPRARAPPPRWPPGPGATATHPTVCRPGSQSRCSPSLPPGCLPPRPPCQPTATRGPGGSISPSRGPPASLPSPTEGHARPSPSPWPTPAAPRGWGPACPRGGPCRREGAGSAGPGPQPPAHAPRGLCEDEGPRPHTPGLRGSPALWEEPVQSGLRGRWAHGGQGVGVGPCPDTPHPTWCRRRP</sequence>
<dbReference type="Ensembl" id="ENSCAFT00040043110.1">
    <property type="protein sequence ID" value="ENSCAFP00040037607.1"/>
    <property type="gene ID" value="ENSCAFG00040023207.1"/>
</dbReference>
<evidence type="ECO:0000313" key="4">
    <source>
        <dbReference type="Proteomes" id="UP000694542"/>
    </source>
</evidence>
<dbReference type="InterPro" id="IPR035969">
    <property type="entry name" value="Rab-GAP_TBC_sf"/>
</dbReference>
<reference evidence="3" key="2">
    <citation type="submission" date="2025-08" db="UniProtKB">
        <authorList>
            <consortium name="Ensembl"/>
        </authorList>
    </citation>
    <scope>IDENTIFICATION</scope>
</reference>
<protein>
    <recommendedName>
        <fullName evidence="2">Rab-GAP TBC domain-containing protein</fullName>
    </recommendedName>
</protein>
<dbReference type="PANTHER" id="PTHR47219">
    <property type="entry name" value="RAB GTPASE-ACTIVATING PROTEIN 1-LIKE"/>
    <property type="match status" value="1"/>
</dbReference>
<dbReference type="Gene3D" id="1.10.8.270">
    <property type="entry name" value="putative rabgap domain of human tbc1 domain family member 14 like domains"/>
    <property type="match status" value="1"/>
</dbReference>
<dbReference type="InterPro" id="IPR050302">
    <property type="entry name" value="Rab_GAP_TBC_domain"/>
</dbReference>
<proteinExistence type="predicted"/>
<feature type="domain" description="Rab-GAP TBC" evidence="2">
    <location>
        <begin position="21"/>
        <end position="347"/>
    </location>
</feature>
<accession>A0A8C0TMF1</accession>
<dbReference type="Pfam" id="PF00566">
    <property type="entry name" value="RabGAP-TBC"/>
    <property type="match status" value="1"/>
</dbReference>
<reference evidence="3" key="1">
    <citation type="submission" date="2018-10" db="EMBL/GenBank/DDBJ databases">
        <title>De novo assembly of a Great Dane genome.</title>
        <authorList>
            <person name="Kidd J.M."/>
            <person name="Pendleton A.L."/>
            <person name="Shen F."/>
            <person name="Emery S."/>
        </authorList>
    </citation>
    <scope>NUCLEOTIDE SEQUENCE [LARGE SCALE GENOMIC DNA]</scope>
    <source>
        <strain evidence="3">Great Dane</strain>
    </source>
</reference>
<dbReference type="AlphaFoldDB" id="A0A8C0TMF1"/>
<dbReference type="FunFam" id="1.10.8.270:FF:000016">
    <property type="entry name" value="TBC1 domain family member 2A"/>
    <property type="match status" value="1"/>
</dbReference>
<feature type="region of interest" description="Disordered" evidence="1">
    <location>
        <begin position="151"/>
        <end position="347"/>
    </location>
</feature>